<evidence type="ECO:0000256" key="8">
    <source>
        <dbReference type="SAM" id="Phobius"/>
    </source>
</evidence>
<dbReference type="AlphaFoldDB" id="A0A507FTG9"/>
<keyword evidence="3" id="KW-0677">Repeat</keyword>
<dbReference type="GO" id="GO:0005685">
    <property type="term" value="C:U1 snRNP"/>
    <property type="evidence" value="ECO:0007669"/>
    <property type="project" value="TreeGrafter"/>
</dbReference>
<dbReference type="SMART" id="SM00456">
    <property type="entry name" value="WW"/>
    <property type="match status" value="2"/>
</dbReference>
<organism evidence="11 12">
    <name type="scientific">Chytriomyces confervae</name>
    <dbReference type="NCBI Taxonomy" id="246404"/>
    <lineage>
        <taxon>Eukaryota</taxon>
        <taxon>Fungi</taxon>
        <taxon>Fungi incertae sedis</taxon>
        <taxon>Chytridiomycota</taxon>
        <taxon>Chytridiomycota incertae sedis</taxon>
        <taxon>Chytridiomycetes</taxon>
        <taxon>Chytridiales</taxon>
        <taxon>Chytriomycetaceae</taxon>
        <taxon>Chytriomyces</taxon>
    </lineage>
</organism>
<keyword evidence="8" id="KW-0472">Membrane</keyword>
<dbReference type="InterPro" id="IPR036020">
    <property type="entry name" value="WW_dom_sf"/>
</dbReference>
<feature type="region of interest" description="Disordered" evidence="7">
    <location>
        <begin position="388"/>
        <end position="411"/>
    </location>
</feature>
<dbReference type="InterPro" id="IPR039726">
    <property type="entry name" value="Prp40-like"/>
</dbReference>
<dbReference type="SMART" id="SM00441">
    <property type="entry name" value="FF"/>
    <property type="match status" value="4"/>
</dbReference>
<dbReference type="EMBL" id="QEAP01000003">
    <property type="protein sequence ID" value="TPX78538.1"/>
    <property type="molecule type" value="Genomic_DNA"/>
</dbReference>
<keyword evidence="8" id="KW-1133">Transmembrane helix</keyword>
<dbReference type="InterPro" id="IPR002713">
    <property type="entry name" value="FF_domain"/>
</dbReference>
<dbReference type="Proteomes" id="UP000320333">
    <property type="component" value="Unassembled WGS sequence"/>
</dbReference>
<dbReference type="PANTHER" id="PTHR11864:SF0">
    <property type="entry name" value="PRP40 PRE-MRNA PROCESSING FACTOR 40 HOMOLOG A (YEAST)"/>
    <property type="match status" value="1"/>
</dbReference>
<reference evidence="11 12" key="1">
    <citation type="journal article" date="2019" name="Sci. Rep.">
        <title>Comparative genomics of chytrid fungi reveal insights into the obligate biotrophic and pathogenic lifestyle of Synchytrium endobioticum.</title>
        <authorList>
            <person name="van de Vossenberg B.T.L.H."/>
            <person name="Warris S."/>
            <person name="Nguyen H.D.T."/>
            <person name="van Gent-Pelzer M.P.E."/>
            <person name="Joly D.L."/>
            <person name="van de Geest H.C."/>
            <person name="Bonants P.J.M."/>
            <person name="Smith D.S."/>
            <person name="Levesque C.A."/>
            <person name="van der Lee T.A.J."/>
        </authorList>
    </citation>
    <scope>NUCLEOTIDE SEQUENCE [LARGE SCALE GENOMIC DNA]</scope>
    <source>
        <strain evidence="11 12">CBS 675.73</strain>
    </source>
</reference>
<dbReference type="Pfam" id="PF00397">
    <property type="entry name" value="WW"/>
    <property type="match status" value="1"/>
</dbReference>
<keyword evidence="6" id="KW-0175">Coiled coil</keyword>
<evidence type="ECO:0000313" key="11">
    <source>
        <dbReference type="EMBL" id="TPX78538.1"/>
    </source>
</evidence>
<feature type="compositionally biased region" description="Polar residues" evidence="7">
    <location>
        <begin position="326"/>
        <end position="335"/>
    </location>
</feature>
<feature type="domain" description="WW" evidence="9">
    <location>
        <begin position="552"/>
        <end position="585"/>
    </location>
</feature>
<comment type="caution">
    <text evidence="11">The sequence shown here is derived from an EMBL/GenBank/DDBJ whole genome shotgun (WGS) entry which is preliminary data.</text>
</comment>
<dbReference type="InterPro" id="IPR001202">
    <property type="entry name" value="WW_dom"/>
</dbReference>
<dbReference type="FunFam" id="1.10.10.440:FF:000013">
    <property type="entry name" value="pre-mRNA-processing protein 40A isoform X1"/>
    <property type="match status" value="1"/>
</dbReference>
<evidence type="ECO:0000256" key="1">
    <source>
        <dbReference type="ARBA" id="ARBA00004123"/>
    </source>
</evidence>
<dbReference type="GO" id="GO:0071004">
    <property type="term" value="C:U2-type prespliceosome"/>
    <property type="evidence" value="ECO:0007669"/>
    <property type="project" value="TreeGrafter"/>
</dbReference>
<dbReference type="Pfam" id="PF01846">
    <property type="entry name" value="FF"/>
    <property type="match status" value="1"/>
</dbReference>
<feature type="transmembrane region" description="Helical" evidence="8">
    <location>
        <begin position="40"/>
        <end position="61"/>
    </location>
</feature>
<feature type="region of interest" description="Disordered" evidence="7">
    <location>
        <begin position="325"/>
        <end position="357"/>
    </location>
</feature>
<evidence type="ECO:0000256" key="4">
    <source>
        <dbReference type="ARBA" id="ARBA00023187"/>
    </source>
</evidence>
<dbReference type="GO" id="GO:0045292">
    <property type="term" value="P:mRNA cis splicing, via spliceosome"/>
    <property type="evidence" value="ECO:0007669"/>
    <property type="project" value="InterPro"/>
</dbReference>
<comment type="subcellular location">
    <subcellularLocation>
        <location evidence="1">Nucleus</location>
    </subcellularLocation>
</comment>
<evidence type="ECO:0000259" key="9">
    <source>
        <dbReference type="PROSITE" id="PS50020"/>
    </source>
</evidence>
<feature type="region of interest" description="Disordered" evidence="7">
    <location>
        <begin position="226"/>
        <end position="286"/>
    </location>
</feature>
<feature type="compositionally biased region" description="Low complexity" evidence="7">
    <location>
        <begin position="246"/>
        <end position="259"/>
    </location>
</feature>
<feature type="domain" description="FF" evidence="10">
    <location>
        <begin position="624"/>
        <end position="678"/>
    </location>
</feature>
<evidence type="ECO:0000256" key="3">
    <source>
        <dbReference type="ARBA" id="ARBA00022737"/>
    </source>
</evidence>
<sequence length="1149" mass="130662">MAAANAIAVALTAASGLLQTRNLAMSIFNAYTFKWSNASILSLVSQASLFLWAISNLAVATTPNFDLPVAILLSRLLWMIHSFLCLATSKARLMQVSTEATFARPGTIPWLYYALIVFWLFCVSVSVGIGGIVIDLLKRGAGTSIYATAWTGWTMVLSRTTCADVVQKGIRWSDDWDVDVFVGVVQLLWNLLFYTLDLYAHYLVLEMLILSQRELADNLKSSLNSSVGRLSNPSPVEIPSRPPSQRPSSLIISPSAASPTTPVVHHGKDVKLPPRHPPLHDKSNSPSVRGYIAGAGGVTSPMSLDSPQFAGIANPTIVVESESEATEQSHTSIAITENKKPRPESLLAESPNHADQSFSRNESITMFTQSFIKANRQSMKINTSLRNGTRVPTSPNHLHPSIDQHPTPSLRTAEAGQNENAAKRKLLPYIRIRQHLVASVGIIAALWILPCLVDLGLWLSDRCASFEGILLPWPPVPPMMGMGMGMPHRMPMHMNMTLVPTMQMQIPGQKTSAESDWISHTKPDGKVYYYNKVTHQSTWDKPDELKTPLEKALAASPWKEYKTEDGRNYYSNSVTKETVWKVPAEYQAIIDSHEIVVPLPQLDAVPHVPSTAAAAHVQMNFETKEEAEVAFKEMLEAAEVGIDWTWEQTMRHVINKPMYRSLKTLAERKTAFQEFVDDKRRKIKKAEEEKLAFERDTLFGLLGQMGSDLNTHLRYKKFSETFADDETFLSIDANRRVALFEEFMIEFRKKEAEEKRALRRENIERFKHILKTTPSITCTTTWNEAQHLWASHPDFLPPSPNSVNPLHSMEAIDILVTFEDHMKQLEAAFMENLEKQKAAERRVERKNRDAFRTLLDRLVGDGVIHMNAKWKDVVPFLRGEKALEDMLGQGGSSPLELFWDVIVALEDKYLPVRKEVMDVVRANGIQVTVQTVFGDFEHEFRRFHRPGRHPIDHAHLKAVFEELMVKAVNKQKEEEHRRKEKKTKKRMDAFKSVLKKLDDPKVTSQSTWEQIRIVVKGSEEYADLDEDQRVVVFDKLVRRLKEKEQESHSSSSDGEDDPERVTKKRKSSNKDRERGDRERERSERGERERDHRDRDHRSRDDDDKRHKKRRSVRSEDESERGDKDRSRRRGSIPEDANDASRGEKEDGEL</sequence>
<evidence type="ECO:0000256" key="6">
    <source>
        <dbReference type="SAM" id="Coils"/>
    </source>
</evidence>
<dbReference type="PROSITE" id="PS01159">
    <property type="entry name" value="WW_DOMAIN_1"/>
    <property type="match status" value="1"/>
</dbReference>
<name>A0A507FTG9_9FUNG</name>
<dbReference type="GO" id="GO:0003723">
    <property type="term" value="F:RNA binding"/>
    <property type="evidence" value="ECO:0007669"/>
    <property type="project" value="TreeGrafter"/>
</dbReference>
<dbReference type="CDD" id="cd00201">
    <property type="entry name" value="WW"/>
    <property type="match status" value="2"/>
</dbReference>
<feature type="compositionally biased region" description="Basic and acidic residues" evidence="7">
    <location>
        <begin position="1112"/>
        <end position="1125"/>
    </location>
</feature>
<feature type="transmembrane region" description="Helical" evidence="8">
    <location>
        <begin position="180"/>
        <end position="205"/>
    </location>
</feature>
<evidence type="ECO:0000256" key="2">
    <source>
        <dbReference type="ARBA" id="ARBA00022664"/>
    </source>
</evidence>
<feature type="transmembrane region" description="Helical" evidence="8">
    <location>
        <begin position="67"/>
        <end position="89"/>
    </location>
</feature>
<feature type="domain" description="WW" evidence="9">
    <location>
        <begin position="511"/>
        <end position="544"/>
    </location>
</feature>
<feature type="compositionally biased region" description="Basic and acidic residues" evidence="7">
    <location>
        <begin position="1138"/>
        <end position="1149"/>
    </location>
</feature>
<evidence type="ECO:0000313" key="12">
    <source>
        <dbReference type="Proteomes" id="UP000320333"/>
    </source>
</evidence>
<keyword evidence="2" id="KW-0507">mRNA processing</keyword>
<dbReference type="STRING" id="246404.A0A507FTG9"/>
<dbReference type="SUPFAM" id="SSF51045">
    <property type="entry name" value="WW domain"/>
    <property type="match status" value="2"/>
</dbReference>
<evidence type="ECO:0000259" key="10">
    <source>
        <dbReference type="PROSITE" id="PS51676"/>
    </source>
</evidence>
<dbReference type="OrthoDB" id="187617at2759"/>
<dbReference type="PANTHER" id="PTHR11864">
    <property type="entry name" value="PRE-MRNA-PROCESSING PROTEIN PRP40"/>
    <property type="match status" value="1"/>
</dbReference>
<dbReference type="Gene3D" id="2.20.70.10">
    <property type="match status" value="2"/>
</dbReference>
<feature type="compositionally biased region" description="Basic and acidic residues" evidence="7">
    <location>
        <begin position="1068"/>
        <end position="1104"/>
    </location>
</feature>
<dbReference type="Gene3D" id="1.10.10.440">
    <property type="entry name" value="FF domain"/>
    <property type="match status" value="4"/>
</dbReference>
<evidence type="ECO:0000256" key="7">
    <source>
        <dbReference type="SAM" id="MobiDB-lite"/>
    </source>
</evidence>
<keyword evidence="12" id="KW-1185">Reference proteome</keyword>
<keyword evidence="5" id="KW-0539">Nucleus</keyword>
<feature type="region of interest" description="Disordered" evidence="7">
    <location>
        <begin position="1041"/>
        <end position="1149"/>
    </location>
</feature>
<evidence type="ECO:0000256" key="5">
    <source>
        <dbReference type="ARBA" id="ARBA00023242"/>
    </source>
</evidence>
<feature type="compositionally biased region" description="Basic and acidic residues" evidence="7">
    <location>
        <begin position="266"/>
        <end position="283"/>
    </location>
</feature>
<protein>
    <recommendedName>
        <fullName evidence="13">WW domain-containing protein</fullName>
    </recommendedName>
</protein>
<feature type="transmembrane region" description="Helical" evidence="8">
    <location>
        <begin position="436"/>
        <end position="459"/>
    </location>
</feature>
<keyword evidence="8" id="KW-0812">Transmembrane</keyword>
<dbReference type="PROSITE" id="PS50020">
    <property type="entry name" value="WW_DOMAIN_2"/>
    <property type="match status" value="2"/>
</dbReference>
<dbReference type="SUPFAM" id="SSF81698">
    <property type="entry name" value="FF domain"/>
    <property type="match status" value="5"/>
</dbReference>
<feature type="transmembrane region" description="Helical" evidence="8">
    <location>
        <begin position="110"/>
        <end position="134"/>
    </location>
</feature>
<proteinExistence type="predicted"/>
<feature type="coiled-coil region" evidence="6">
    <location>
        <begin position="669"/>
        <end position="696"/>
    </location>
</feature>
<gene>
    <name evidence="11" type="ORF">CcCBS67573_g00254</name>
</gene>
<dbReference type="PROSITE" id="PS51676">
    <property type="entry name" value="FF"/>
    <property type="match status" value="1"/>
</dbReference>
<accession>A0A507FTG9</accession>
<keyword evidence="4" id="KW-0508">mRNA splicing</keyword>
<dbReference type="InterPro" id="IPR036517">
    <property type="entry name" value="FF_domain_sf"/>
</dbReference>
<evidence type="ECO:0008006" key="13">
    <source>
        <dbReference type="Google" id="ProtNLM"/>
    </source>
</evidence>